<name>A0A167MYV7_CALVF</name>
<feature type="compositionally biased region" description="Polar residues" evidence="1">
    <location>
        <begin position="120"/>
        <end position="133"/>
    </location>
</feature>
<dbReference type="EMBL" id="KV417281">
    <property type="protein sequence ID" value="KZO97183.1"/>
    <property type="molecule type" value="Genomic_DNA"/>
</dbReference>
<sequence>MNETFGATFFAIRFWHRAGASIGAESSRIWCSNRARGDFGVGRETRQRRNLAQIGTAHVRRTGFDFGSAGCCLVYEPIVHGGHGLDTALRIRFAGIDLMVDSMYSKKHALENAQDMCPQETRSWRTQGSNKSGDPSAPARPKAVEACTQTKLWWGNKPRYITPHGGGTAGACSSPATTLVELPQPRPCSVVYLHPS</sequence>
<gene>
    <name evidence="2" type="ORF">CALVIDRAFT_96509</name>
</gene>
<accession>A0A167MYV7</accession>
<evidence type="ECO:0000256" key="1">
    <source>
        <dbReference type="SAM" id="MobiDB-lite"/>
    </source>
</evidence>
<evidence type="ECO:0000313" key="2">
    <source>
        <dbReference type="EMBL" id="KZO97183.1"/>
    </source>
</evidence>
<protein>
    <submittedName>
        <fullName evidence="2">Uncharacterized protein</fullName>
    </submittedName>
</protein>
<reference evidence="2 3" key="1">
    <citation type="journal article" date="2016" name="Mol. Biol. Evol.">
        <title>Comparative Genomics of Early-Diverging Mushroom-Forming Fungi Provides Insights into the Origins of Lignocellulose Decay Capabilities.</title>
        <authorList>
            <person name="Nagy L.G."/>
            <person name="Riley R."/>
            <person name="Tritt A."/>
            <person name="Adam C."/>
            <person name="Daum C."/>
            <person name="Floudas D."/>
            <person name="Sun H."/>
            <person name="Yadav J.S."/>
            <person name="Pangilinan J."/>
            <person name="Larsson K.H."/>
            <person name="Matsuura K."/>
            <person name="Barry K."/>
            <person name="Labutti K."/>
            <person name="Kuo R."/>
            <person name="Ohm R.A."/>
            <person name="Bhattacharya S.S."/>
            <person name="Shirouzu T."/>
            <person name="Yoshinaga Y."/>
            <person name="Martin F.M."/>
            <person name="Grigoriev I.V."/>
            <person name="Hibbett D.S."/>
        </authorList>
    </citation>
    <scope>NUCLEOTIDE SEQUENCE [LARGE SCALE GENOMIC DNA]</scope>
    <source>
        <strain evidence="2 3">TUFC12733</strain>
    </source>
</reference>
<dbReference type="Proteomes" id="UP000076738">
    <property type="component" value="Unassembled WGS sequence"/>
</dbReference>
<keyword evidence="3" id="KW-1185">Reference proteome</keyword>
<proteinExistence type="predicted"/>
<organism evidence="2 3">
    <name type="scientific">Calocera viscosa (strain TUFC12733)</name>
    <dbReference type="NCBI Taxonomy" id="1330018"/>
    <lineage>
        <taxon>Eukaryota</taxon>
        <taxon>Fungi</taxon>
        <taxon>Dikarya</taxon>
        <taxon>Basidiomycota</taxon>
        <taxon>Agaricomycotina</taxon>
        <taxon>Dacrymycetes</taxon>
        <taxon>Dacrymycetales</taxon>
        <taxon>Dacrymycetaceae</taxon>
        <taxon>Calocera</taxon>
    </lineage>
</organism>
<evidence type="ECO:0000313" key="3">
    <source>
        <dbReference type="Proteomes" id="UP000076738"/>
    </source>
</evidence>
<dbReference type="AlphaFoldDB" id="A0A167MYV7"/>
<feature type="region of interest" description="Disordered" evidence="1">
    <location>
        <begin position="116"/>
        <end position="142"/>
    </location>
</feature>